<keyword evidence="12" id="KW-0408">Iron</keyword>
<dbReference type="InterPro" id="IPR036390">
    <property type="entry name" value="WH_DNA-bd_sf"/>
</dbReference>
<evidence type="ECO:0000256" key="4">
    <source>
        <dbReference type="ARBA" id="ARBA00022490"/>
    </source>
</evidence>
<reference evidence="13 14" key="1">
    <citation type="submission" date="2018-10" db="EMBL/GenBank/DDBJ databases">
        <title>Tessaracoccus antarcticuss sp. nov., isolated from sediment.</title>
        <authorList>
            <person name="Zhou L.Y."/>
            <person name="Du Z.J."/>
        </authorList>
    </citation>
    <scope>NUCLEOTIDE SEQUENCE [LARGE SCALE GENOMIC DNA]</scope>
    <source>
        <strain evidence="13 14">JDX10</strain>
    </source>
</reference>
<evidence type="ECO:0000256" key="8">
    <source>
        <dbReference type="ARBA" id="ARBA00023015"/>
    </source>
</evidence>
<proteinExistence type="inferred from homology"/>
<dbReference type="InterPro" id="IPR043135">
    <property type="entry name" value="Fur_C"/>
</dbReference>
<evidence type="ECO:0000256" key="11">
    <source>
        <dbReference type="PIRSR" id="PIRSR602481-1"/>
    </source>
</evidence>
<keyword evidence="5" id="KW-0678">Repressor</keyword>
<comment type="similarity">
    <text evidence="2">Belongs to the Fur family.</text>
</comment>
<evidence type="ECO:0000256" key="7">
    <source>
        <dbReference type="ARBA" id="ARBA00022833"/>
    </source>
</evidence>
<dbReference type="GO" id="GO:0000976">
    <property type="term" value="F:transcription cis-regulatory region binding"/>
    <property type="evidence" value="ECO:0007669"/>
    <property type="project" value="TreeGrafter"/>
</dbReference>
<sequence>MTSTSTPRTTWQRTAVRDFLAGVEEFRTASQIHEDLKRLGDKMGLATVYRALQSMAESGEVDVLRTPEGESAYRMCSDGHHHHLVCRNCGNAQEIAAEVVEIWAAEVAKRHGFTDVGHEVELYGLCANCS</sequence>
<dbReference type="GO" id="GO:0008270">
    <property type="term" value="F:zinc ion binding"/>
    <property type="evidence" value="ECO:0007669"/>
    <property type="project" value="TreeGrafter"/>
</dbReference>
<keyword evidence="4" id="KW-0963">Cytoplasm</keyword>
<dbReference type="Gene3D" id="1.10.10.10">
    <property type="entry name" value="Winged helix-like DNA-binding domain superfamily/Winged helix DNA-binding domain"/>
    <property type="match status" value="1"/>
</dbReference>
<dbReference type="Gene3D" id="3.30.1490.190">
    <property type="match status" value="1"/>
</dbReference>
<evidence type="ECO:0000256" key="5">
    <source>
        <dbReference type="ARBA" id="ARBA00022491"/>
    </source>
</evidence>
<keyword evidence="9" id="KW-0238">DNA-binding</keyword>
<dbReference type="Pfam" id="PF01475">
    <property type="entry name" value="FUR"/>
    <property type="match status" value="1"/>
</dbReference>
<dbReference type="Proteomes" id="UP000275256">
    <property type="component" value="Unassembled WGS sequence"/>
</dbReference>
<name>A0A3M0G501_9ACTN</name>
<dbReference type="OrthoDB" id="8659436at2"/>
<dbReference type="GO" id="GO:0003700">
    <property type="term" value="F:DNA-binding transcription factor activity"/>
    <property type="evidence" value="ECO:0007669"/>
    <property type="project" value="InterPro"/>
</dbReference>
<keyword evidence="8" id="KW-0805">Transcription regulation</keyword>
<dbReference type="GO" id="GO:0005829">
    <property type="term" value="C:cytosol"/>
    <property type="evidence" value="ECO:0007669"/>
    <property type="project" value="TreeGrafter"/>
</dbReference>
<evidence type="ECO:0000256" key="2">
    <source>
        <dbReference type="ARBA" id="ARBA00007957"/>
    </source>
</evidence>
<evidence type="ECO:0000256" key="9">
    <source>
        <dbReference type="ARBA" id="ARBA00023125"/>
    </source>
</evidence>
<keyword evidence="14" id="KW-1185">Reference proteome</keyword>
<evidence type="ECO:0000256" key="10">
    <source>
        <dbReference type="ARBA" id="ARBA00023163"/>
    </source>
</evidence>
<dbReference type="CDD" id="cd07153">
    <property type="entry name" value="Fur_like"/>
    <property type="match status" value="1"/>
</dbReference>
<dbReference type="EMBL" id="REFW01000002">
    <property type="protein sequence ID" value="RMB59955.1"/>
    <property type="molecule type" value="Genomic_DNA"/>
</dbReference>
<feature type="binding site" evidence="12">
    <location>
        <position position="80"/>
    </location>
    <ligand>
        <name>Fe cation</name>
        <dbReference type="ChEBI" id="CHEBI:24875"/>
    </ligand>
</feature>
<evidence type="ECO:0000256" key="6">
    <source>
        <dbReference type="ARBA" id="ARBA00022723"/>
    </source>
</evidence>
<dbReference type="SUPFAM" id="SSF46785">
    <property type="entry name" value="Winged helix' DNA-binding domain"/>
    <property type="match status" value="1"/>
</dbReference>
<comment type="cofactor">
    <cofactor evidence="11">
        <name>Zn(2+)</name>
        <dbReference type="ChEBI" id="CHEBI:29105"/>
    </cofactor>
    <text evidence="11">Binds 1 zinc ion per subunit.</text>
</comment>
<dbReference type="PANTHER" id="PTHR33202:SF2">
    <property type="entry name" value="FERRIC UPTAKE REGULATION PROTEIN"/>
    <property type="match status" value="1"/>
</dbReference>
<feature type="binding site" evidence="11">
    <location>
        <position position="129"/>
    </location>
    <ligand>
        <name>Zn(2+)</name>
        <dbReference type="ChEBI" id="CHEBI:29105"/>
    </ligand>
</feature>
<feature type="binding site" evidence="12">
    <location>
        <position position="101"/>
    </location>
    <ligand>
        <name>Fe cation</name>
        <dbReference type="ChEBI" id="CHEBI:24875"/>
    </ligand>
</feature>
<dbReference type="FunFam" id="1.10.10.10:FF:000459">
    <property type="entry name" value="Ferric uptake regulation protein"/>
    <property type="match status" value="1"/>
</dbReference>
<organism evidence="13 14">
    <name type="scientific">Tessaracoccus antarcticus</name>
    <dbReference type="NCBI Taxonomy" id="2479848"/>
    <lineage>
        <taxon>Bacteria</taxon>
        <taxon>Bacillati</taxon>
        <taxon>Actinomycetota</taxon>
        <taxon>Actinomycetes</taxon>
        <taxon>Propionibacteriales</taxon>
        <taxon>Propionibacteriaceae</taxon>
        <taxon>Tessaracoccus</taxon>
    </lineage>
</organism>
<comment type="subcellular location">
    <subcellularLocation>
        <location evidence="1">Cytoplasm</location>
    </subcellularLocation>
</comment>
<keyword evidence="6 11" id="KW-0479">Metal-binding</keyword>
<evidence type="ECO:0000313" key="13">
    <source>
        <dbReference type="EMBL" id="RMB59955.1"/>
    </source>
</evidence>
<protein>
    <submittedName>
        <fullName evidence="13">Transcriptional repressor</fullName>
    </submittedName>
</protein>
<feature type="binding site" evidence="11">
    <location>
        <position position="86"/>
    </location>
    <ligand>
        <name>Zn(2+)</name>
        <dbReference type="ChEBI" id="CHEBI:29105"/>
    </ligand>
</feature>
<evidence type="ECO:0000256" key="12">
    <source>
        <dbReference type="PIRSR" id="PIRSR602481-2"/>
    </source>
</evidence>
<dbReference type="InterPro" id="IPR036388">
    <property type="entry name" value="WH-like_DNA-bd_sf"/>
</dbReference>
<feature type="binding site" evidence="11">
    <location>
        <position position="89"/>
    </location>
    <ligand>
        <name>Zn(2+)</name>
        <dbReference type="ChEBI" id="CHEBI:29105"/>
    </ligand>
</feature>
<comment type="caution">
    <text evidence="13">The sequence shown here is derived from an EMBL/GenBank/DDBJ whole genome shotgun (WGS) entry which is preliminary data.</text>
</comment>
<comment type="subunit">
    <text evidence="3">Homodimer.</text>
</comment>
<keyword evidence="7 11" id="KW-0862">Zinc</keyword>
<dbReference type="AlphaFoldDB" id="A0A3M0G501"/>
<feature type="binding site" evidence="11">
    <location>
        <position position="126"/>
    </location>
    <ligand>
        <name>Zn(2+)</name>
        <dbReference type="ChEBI" id="CHEBI:29105"/>
    </ligand>
</feature>
<dbReference type="GO" id="GO:1900376">
    <property type="term" value="P:regulation of secondary metabolite biosynthetic process"/>
    <property type="evidence" value="ECO:0007669"/>
    <property type="project" value="TreeGrafter"/>
</dbReference>
<keyword evidence="10" id="KW-0804">Transcription</keyword>
<evidence type="ECO:0000256" key="3">
    <source>
        <dbReference type="ARBA" id="ARBA00011738"/>
    </source>
</evidence>
<dbReference type="InterPro" id="IPR002481">
    <property type="entry name" value="FUR"/>
</dbReference>
<dbReference type="GO" id="GO:0045892">
    <property type="term" value="P:negative regulation of DNA-templated transcription"/>
    <property type="evidence" value="ECO:0007669"/>
    <property type="project" value="TreeGrafter"/>
</dbReference>
<gene>
    <name evidence="13" type="ORF">EAX62_09515</name>
</gene>
<evidence type="ECO:0000256" key="1">
    <source>
        <dbReference type="ARBA" id="ARBA00004496"/>
    </source>
</evidence>
<evidence type="ECO:0000313" key="14">
    <source>
        <dbReference type="Proteomes" id="UP000275256"/>
    </source>
</evidence>
<dbReference type="PANTHER" id="PTHR33202">
    <property type="entry name" value="ZINC UPTAKE REGULATION PROTEIN"/>
    <property type="match status" value="1"/>
</dbReference>
<feature type="binding site" evidence="12">
    <location>
        <position position="118"/>
    </location>
    <ligand>
        <name>Fe cation</name>
        <dbReference type="ChEBI" id="CHEBI:24875"/>
    </ligand>
</feature>
<accession>A0A3M0G501</accession>
<comment type="cofactor">
    <cofactor evidence="12">
        <name>Mn(2+)</name>
        <dbReference type="ChEBI" id="CHEBI:29035"/>
    </cofactor>
    <cofactor evidence="12">
        <name>Fe(2+)</name>
        <dbReference type="ChEBI" id="CHEBI:29033"/>
    </cofactor>
    <text evidence="12">Binds 1 Mn(2+) or Fe(2+) ion per subunit.</text>
</comment>
<dbReference type="RefSeq" id="WP_121901436.1">
    <property type="nucleotide sequence ID" value="NZ_REFW01000002.1"/>
</dbReference>